<evidence type="ECO:0000313" key="2">
    <source>
        <dbReference type="EMBL" id="MFC6906212.1"/>
    </source>
</evidence>
<feature type="region of interest" description="Disordered" evidence="1">
    <location>
        <begin position="1"/>
        <end position="27"/>
    </location>
</feature>
<evidence type="ECO:0000313" key="3">
    <source>
        <dbReference type="Proteomes" id="UP001596312"/>
    </source>
</evidence>
<dbReference type="InterPro" id="IPR012348">
    <property type="entry name" value="RNR-like"/>
</dbReference>
<evidence type="ECO:0000256" key="1">
    <source>
        <dbReference type="SAM" id="MobiDB-lite"/>
    </source>
</evidence>
<sequence length="60" mass="6690">MTDCSVCDDEIEQETPGPQEGYGGESYAPAQTEFQGEVHYFCCSDHKEAFESDPEEYADS</sequence>
<gene>
    <name evidence="2" type="ORF">ACFQGH_13515</name>
</gene>
<dbReference type="AlphaFoldDB" id="A0ABD5V415"/>
<feature type="compositionally biased region" description="Acidic residues" evidence="1">
    <location>
        <begin position="1"/>
        <end position="13"/>
    </location>
</feature>
<dbReference type="Gene3D" id="1.10.620.20">
    <property type="entry name" value="Ribonucleotide Reductase, subunit A"/>
    <property type="match status" value="1"/>
</dbReference>
<dbReference type="RefSeq" id="WP_340604768.1">
    <property type="nucleotide sequence ID" value="NZ_JBBMXV010000004.1"/>
</dbReference>
<proteinExistence type="predicted"/>
<comment type="caution">
    <text evidence="2">The sequence shown here is derived from an EMBL/GenBank/DDBJ whole genome shotgun (WGS) entry which is preliminary data.</text>
</comment>
<name>A0ABD5V415_9EURY</name>
<accession>A0ABD5V415</accession>
<keyword evidence="3" id="KW-1185">Reference proteome</keyword>
<organism evidence="2 3">
    <name type="scientific">Halalkalicoccus tibetensis</name>
    <dbReference type="NCBI Taxonomy" id="175632"/>
    <lineage>
        <taxon>Archaea</taxon>
        <taxon>Methanobacteriati</taxon>
        <taxon>Methanobacteriota</taxon>
        <taxon>Stenosarchaea group</taxon>
        <taxon>Halobacteria</taxon>
        <taxon>Halobacteriales</taxon>
        <taxon>Halococcaceae</taxon>
        <taxon>Halalkalicoccus</taxon>
    </lineage>
</organism>
<protein>
    <submittedName>
        <fullName evidence="2">YHS domain-containing protein</fullName>
    </submittedName>
</protein>
<dbReference type="EMBL" id="JBHSXQ010000004">
    <property type="protein sequence ID" value="MFC6906212.1"/>
    <property type="molecule type" value="Genomic_DNA"/>
</dbReference>
<reference evidence="2 3" key="1">
    <citation type="journal article" date="2019" name="Int. J. Syst. Evol. Microbiol.">
        <title>The Global Catalogue of Microorganisms (GCM) 10K type strain sequencing project: providing services to taxonomists for standard genome sequencing and annotation.</title>
        <authorList>
            <consortium name="The Broad Institute Genomics Platform"/>
            <consortium name="The Broad Institute Genome Sequencing Center for Infectious Disease"/>
            <person name="Wu L."/>
            <person name="Ma J."/>
        </authorList>
    </citation>
    <scope>NUCLEOTIDE SEQUENCE [LARGE SCALE GENOMIC DNA]</scope>
    <source>
        <strain evidence="2 3">CGMCC 1.3240</strain>
    </source>
</reference>
<dbReference type="Proteomes" id="UP001596312">
    <property type="component" value="Unassembled WGS sequence"/>
</dbReference>